<dbReference type="InterPro" id="IPR036597">
    <property type="entry name" value="Fido-like_dom_sf"/>
</dbReference>
<dbReference type="Gene3D" id="1.10.3290.10">
    <property type="entry name" value="Fido-like domain"/>
    <property type="match status" value="1"/>
</dbReference>
<dbReference type="PANTHER" id="PTHR13504:SF38">
    <property type="entry name" value="FIDO DOMAIN-CONTAINING PROTEIN"/>
    <property type="match status" value="1"/>
</dbReference>
<dbReference type="RefSeq" id="WP_011068065.1">
    <property type="nucleotide sequence ID" value="NC_004307.2"/>
</dbReference>
<dbReference type="HOGENOM" id="CLU_040460_1_0_11"/>
<keyword evidence="2" id="KW-0547">Nucleotide-binding</keyword>
<dbReference type="Pfam" id="PF02661">
    <property type="entry name" value="Fic"/>
    <property type="match status" value="1"/>
</dbReference>
<dbReference type="PATRIC" id="fig|206672.9.peg.322"/>
<keyword evidence="2" id="KW-0067">ATP-binding</keyword>
<evidence type="ECO:0000313" key="6">
    <source>
        <dbReference type="Proteomes" id="UP000000439"/>
    </source>
</evidence>
<feature type="binding site" evidence="2">
    <location>
        <begin position="206"/>
        <end position="213"/>
    </location>
    <ligand>
        <name>ATP</name>
        <dbReference type="ChEBI" id="CHEBI:30616"/>
    </ligand>
</feature>
<protein>
    <recommendedName>
        <fullName evidence="4">Fido domain-containing protein</fullName>
    </recommendedName>
</protein>
<dbReference type="EnsemblBacteria" id="AAN25257">
    <property type="protein sequence ID" value="AAN25257"/>
    <property type="gene ID" value="BL1462"/>
</dbReference>
<dbReference type="InterPro" id="IPR003812">
    <property type="entry name" value="Fido"/>
</dbReference>
<evidence type="ECO:0000256" key="1">
    <source>
        <dbReference type="PIRSR" id="PIRSR640198-1"/>
    </source>
</evidence>
<organism evidence="5 6">
    <name type="scientific">Bifidobacterium longum (strain NCC 2705)</name>
    <dbReference type="NCBI Taxonomy" id="206672"/>
    <lineage>
        <taxon>Bacteria</taxon>
        <taxon>Bacillati</taxon>
        <taxon>Actinomycetota</taxon>
        <taxon>Actinomycetes</taxon>
        <taxon>Bifidobacteriales</taxon>
        <taxon>Bifidobacteriaceae</taxon>
        <taxon>Bifidobacterium</taxon>
    </lineage>
</organism>
<evidence type="ECO:0000256" key="3">
    <source>
        <dbReference type="PIRSR" id="PIRSR640198-3"/>
    </source>
</evidence>
<reference evidence="5 6" key="1">
    <citation type="journal article" date="2002" name="Proc. Natl. Acad. Sci. U.S.A.">
        <title>The genome sequence of Bifidobacterium longum reflects its adaptation to the human gastrointestinal tract.</title>
        <authorList>
            <person name="Schell M.A."/>
            <person name="Karmirantzou M."/>
            <person name="Snel B."/>
            <person name="Vilanova D."/>
            <person name="Berger B."/>
            <person name="Pessi G."/>
            <person name="Zwahlen M.C."/>
            <person name="Desiere F."/>
            <person name="Bork P."/>
            <person name="Delley M."/>
            <person name="Pridmore R.D."/>
            <person name="Arigoni F."/>
        </authorList>
    </citation>
    <scope>NUCLEOTIDE SEQUENCE [LARGE SCALE GENOMIC DNA]</scope>
    <source>
        <strain evidence="6">NCC 2705</strain>
    </source>
</reference>
<sequence>MPNPALTEKIRNLPPLLDSLERDAEVSDLLRRSDAARERFRQMFPLDGVEQSALEDYRKEWMARYVYNSNAIEGSTLTLEDTELVLEGEFVPTDSPARYIFAARGVADGMAYAERFAEEERTLSVEMIQKLHEVTALDMQPALRGRFRPYGYQARITATRVKTADPLEIYEDMEALVDAVNGSKDHPILKAAGFHAMFENIHPFTDGNGRTGRQILNLMLMAAGYRPVAIKHDAGRSYGKSLEAWQVDGDPKPFISQLVQCVDQEEHAVAEIVGRLRENPFSENAIDGIGLEDGPARGRSL</sequence>
<dbReference type="PhylomeDB" id="Q8G4C6"/>
<evidence type="ECO:0000259" key="4">
    <source>
        <dbReference type="PROSITE" id="PS51459"/>
    </source>
</evidence>
<gene>
    <name evidence="5" type="ordered locus">BL1462</name>
</gene>
<dbReference type="KEGG" id="blo:BL1462"/>
<dbReference type="STRING" id="206672.BL1462"/>
<dbReference type="InterPro" id="IPR040198">
    <property type="entry name" value="Fido_containing"/>
</dbReference>
<accession>Q8G4C6</accession>
<dbReference type="AlphaFoldDB" id="Q8G4C6"/>
<keyword evidence="6" id="KW-1185">Reference proteome</keyword>
<dbReference type="GO" id="GO:0005524">
    <property type="term" value="F:ATP binding"/>
    <property type="evidence" value="ECO:0007669"/>
    <property type="project" value="UniProtKB-KW"/>
</dbReference>
<name>Q8G4C6_BIFLO</name>
<feature type="site" description="Important for autoinhibition of adenylyltransferase activity" evidence="3">
    <location>
        <position position="73"/>
    </location>
</feature>
<evidence type="ECO:0000313" key="5">
    <source>
        <dbReference type="EMBL" id="AAN25257.1"/>
    </source>
</evidence>
<feature type="active site" evidence="1">
    <location>
        <position position="202"/>
    </location>
</feature>
<proteinExistence type="predicted"/>
<dbReference type="PANTHER" id="PTHR13504">
    <property type="entry name" value="FIDO DOMAIN-CONTAINING PROTEIN DDB_G0283145"/>
    <property type="match status" value="1"/>
</dbReference>
<dbReference type="SUPFAM" id="SSF140931">
    <property type="entry name" value="Fic-like"/>
    <property type="match status" value="1"/>
</dbReference>
<dbReference type="PROSITE" id="PS51459">
    <property type="entry name" value="FIDO"/>
    <property type="match status" value="1"/>
</dbReference>
<dbReference type="OrthoDB" id="9813719at2"/>
<dbReference type="EMBL" id="AE014295">
    <property type="protein sequence ID" value="AAN25257.1"/>
    <property type="molecule type" value="Genomic_DNA"/>
</dbReference>
<dbReference type="Proteomes" id="UP000000439">
    <property type="component" value="Chromosome"/>
</dbReference>
<evidence type="ECO:0000256" key="2">
    <source>
        <dbReference type="PIRSR" id="PIRSR640198-2"/>
    </source>
</evidence>
<feature type="domain" description="Fido" evidence="4">
    <location>
        <begin position="123"/>
        <end position="260"/>
    </location>
</feature>